<dbReference type="EMBL" id="CP097119">
    <property type="protein sequence ID" value="USS89214.1"/>
    <property type="molecule type" value="Genomic_DNA"/>
</dbReference>
<gene>
    <name evidence="2" type="ORF">M3M40_07015</name>
</gene>
<sequence>MARHDQKDKIKNLLDLEQQSGPIVTITMPLDPKEDNTRLDHIQMDSLVKSAREAFQKLYKPELWKAYEFEIDNYLKTLKDNTTIAEGLILYITNDGLVAYNLNYAPQPEFSISDKLPVLPIVKQLEFAPDFDMLFLQRDSYKLYSVNDLEVTDPDNVPADPFDSDKTETNTIKDPKKNGPEWDTHEYFEQVDKYVQKRYSDVDHNPLVLVANAEDAGRFKKASHNPYLVTDKSVEIDAAVKNAGENVQAVAQKIHDQFVAAGKQAVKAKYSEMLGAKKATSGLDDIEQSVLEDRIANLIIAEDAYVESRDNGETVDVITSKGARAANELNTLALTVLGLDGDVTVLPAADMPDGAEVAAILRW</sequence>
<proteinExistence type="predicted"/>
<dbReference type="RefSeq" id="WP_252766740.1">
    <property type="nucleotide sequence ID" value="NZ_CP097119.1"/>
</dbReference>
<evidence type="ECO:0000313" key="2">
    <source>
        <dbReference type="EMBL" id="USS89214.1"/>
    </source>
</evidence>
<protein>
    <submittedName>
        <fullName evidence="2">Uncharacterized protein</fullName>
    </submittedName>
</protein>
<evidence type="ECO:0000256" key="1">
    <source>
        <dbReference type="SAM" id="MobiDB-lite"/>
    </source>
</evidence>
<organism evidence="2 3">
    <name type="scientific">Fructilactobacillus cliffordii</name>
    <dbReference type="NCBI Taxonomy" id="2940299"/>
    <lineage>
        <taxon>Bacteria</taxon>
        <taxon>Bacillati</taxon>
        <taxon>Bacillota</taxon>
        <taxon>Bacilli</taxon>
        <taxon>Lactobacillales</taxon>
        <taxon>Lactobacillaceae</taxon>
        <taxon>Fructilactobacillus</taxon>
    </lineage>
</organism>
<dbReference type="Proteomes" id="UP001055911">
    <property type="component" value="Chromosome"/>
</dbReference>
<evidence type="ECO:0000313" key="3">
    <source>
        <dbReference type="Proteomes" id="UP001055911"/>
    </source>
</evidence>
<dbReference type="AlphaFoldDB" id="A0A9Q8ZPJ7"/>
<name>A0A9Q8ZPJ7_9LACO</name>
<feature type="compositionally biased region" description="Basic and acidic residues" evidence="1">
    <location>
        <begin position="163"/>
        <end position="181"/>
    </location>
</feature>
<keyword evidence="3" id="KW-1185">Reference proteome</keyword>
<accession>A0A9Q8ZPJ7</accession>
<feature type="region of interest" description="Disordered" evidence="1">
    <location>
        <begin position="154"/>
        <end position="181"/>
    </location>
</feature>
<dbReference type="Pfam" id="PF18845">
    <property type="entry name" value="baeRF_family3"/>
    <property type="match status" value="1"/>
</dbReference>
<reference evidence="2" key="1">
    <citation type="submission" date="2022-05" db="EMBL/GenBank/DDBJ databases">
        <authorList>
            <person name="Oliphant S.A."/>
            <person name="Watson-Haigh N.S."/>
            <person name="Sumby K.M."/>
            <person name="Gardner J.M."/>
            <person name="Jiranek V."/>
        </authorList>
    </citation>
    <scope>NUCLEOTIDE SEQUENCE</scope>
    <source>
        <strain evidence="2">KI4_B1</strain>
    </source>
</reference>
<dbReference type="InterPro" id="IPR041289">
    <property type="entry name" value="Bact_RF_family3"/>
</dbReference>